<feature type="transmembrane region" description="Helical" evidence="8">
    <location>
        <begin position="148"/>
        <end position="173"/>
    </location>
</feature>
<accession>A0A918XFW8</accession>
<feature type="transmembrane region" description="Helical" evidence="8">
    <location>
        <begin position="185"/>
        <end position="206"/>
    </location>
</feature>
<evidence type="ECO:0000256" key="1">
    <source>
        <dbReference type="ARBA" id="ARBA00004651"/>
    </source>
</evidence>
<comment type="caution">
    <text evidence="9">The sequence shown here is derived from an EMBL/GenBank/DDBJ whole genome shotgun (WGS) entry which is preliminary data.</text>
</comment>
<evidence type="ECO:0000256" key="2">
    <source>
        <dbReference type="ARBA" id="ARBA00022475"/>
    </source>
</evidence>
<keyword evidence="5" id="KW-0378">Hydrolase</keyword>
<proteinExistence type="predicted"/>
<evidence type="ECO:0000256" key="4">
    <source>
        <dbReference type="ARBA" id="ARBA00022692"/>
    </source>
</evidence>
<gene>
    <name evidence="9" type="ORF">GCM10007053_11170</name>
</gene>
<keyword evidence="2" id="KW-1003">Cell membrane</keyword>
<feature type="transmembrane region" description="Helical" evidence="8">
    <location>
        <begin position="75"/>
        <end position="95"/>
    </location>
</feature>
<keyword evidence="10" id="KW-1185">Reference proteome</keyword>
<dbReference type="GO" id="GO:0005886">
    <property type="term" value="C:plasma membrane"/>
    <property type="evidence" value="ECO:0007669"/>
    <property type="project" value="UniProtKB-SubCell"/>
</dbReference>
<feature type="transmembrane region" description="Helical" evidence="8">
    <location>
        <begin position="116"/>
        <end position="142"/>
    </location>
</feature>
<evidence type="ECO:0000256" key="6">
    <source>
        <dbReference type="ARBA" id="ARBA00022989"/>
    </source>
</evidence>
<evidence type="ECO:0008006" key="11">
    <source>
        <dbReference type="Google" id="ProtNLM"/>
    </source>
</evidence>
<evidence type="ECO:0000313" key="9">
    <source>
        <dbReference type="EMBL" id="GHD29931.1"/>
    </source>
</evidence>
<dbReference type="AlphaFoldDB" id="A0A918XFW8"/>
<reference evidence="9" key="2">
    <citation type="submission" date="2020-09" db="EMBL/GenBank/DDBJ databases">
        <authorList>
            <person name="Sun Q."/>
            <person name="Kim S."/>
        </authorList>
    </citation>
    <scope>NUCLEOTIDE SEQUENCE</scope>
    <source>
        <strain evidence="9">KCTC 23430</strain>
    </source>
</reference>
<evidence type="ECO:0000256" key="5">
    <source>
        <dbReference type="ARBA" id="ARBA00022801"/>
    </source>
</evidence>
<evidence type="ECO:0000256" key="3">
    <source>
        <dbReference type="ARBA" id="ARBA00022670"/>
    </source>
</evidence>
<keyword evidence="4 8" id="KW-0812">Transmembrane</keyword>
<dbReference type="InterPro" id="IPR026392">
    <property type="entry name" value="Exo/Archaeosortase_dom"/>
</dbReference>
<evidence type="ECO:0000313" key="10">
    <source>
        <dbReference type="Proteomes" id="UP000644693"/>
    </source>
</evidence>
<dbReference type="EMBL" id="BMYM01000001">
    <property type="protein sequence ID" value="GHD29931.1"/>
    <property type="molecule type" value="Genomic_DNA"/>
</dbReference>
<dbReference type="NCBIfam" id="TIGR04177">
    <property type="entry name" value="exosort_XrtH"/>
    <property type="match status" value="1"/>
</dbReference>
<sequence length="215" mass="23807">MYTQLLKTNIAALTKSASTRAVFDMMLAKLICRISVAVWLKRLAAICYALRMSRFVITFTVLLVGLFSIEMLEPVQAAVIQPFTGWLATVSAAIIMPFDDAVVASGRIIEHTTAQFAVSIEAGCNGVEATIVLIAGVIAFPATWLQRLAAILIGFAAIQLLNVVRIISLFYLGQWNIEIFSWTHLYLWPVLIMLDVLLVFALYLRYLAPPEEQPA</sequence>
<dbReference type="GO" id="GO:0008233">
    <property type="term" value="F:peptidase activity"/>
    <property type="evidence" value="ECO:0007669"/>
    <property type="project" value="UniProtKB-KW"/>
</dbReference>
<evidence type="ECO:0000256" key="7">
    <source>
        <dbReference type="ARBA" id="ARBA00023136"/>
    </source>
</evidence>
<keyword evidence="7 8" id="KW-0472">Membrane</keyword>
<dbReference type="Proteomes" id="UP000644693">
    <property type="component" value="Unassembled WGS sequence"/>
</dbReference>
<comment type="subcellular location">
    <subcellularLocation>
        <location evidence="1">Cell membrane</location>
        <topology evidence="1">Multi-pass membrane protein</topology>
    </subcellularLocation>
</comment>
<organism evidence="9 10">
    <name type="scientific">Parahalioglobus pacificus</name>
    <dbReference type="NCBI Taxonomy" id="930806"/>
    <lineage>
        <taxon>Bacteria</taxon>
        <taxon>Pseudomonadati</taxon>
        <taxon>Pseudomonadota</taxon>
        <taxon>Gammaproteobacteria</taxon>
        <taxon>Cellvibrionales</taxon>
        <taxon>Halieaceae</taxon>
        <taxon>Parahalioglobus</taxon>
    </lineage>
</organism>
<feature type="transmembrane region" description="Helical" evidence="8">
    <location>
        <begin position="52"/>
        <end position="69"/>
    </location>
</feature>
<protein>
    <recommendedName>
        <fullName evidence="11">Exosortase H</fullName>
    </recommendedName>
</protein>
<dbReference type="InterPro" id="IPR026441">
    <property type="entry name" value="Exosort_XrtH"/>
</dbReference>
<evidence type="ECO:0000256" key="8">
    <source>
        <dbReference type="SAM" id="Phobius"/>
    </source>
</evidence>
<keyword evidence="3" id="KW-0645">Protease</keyword>
<dbReference type="NCBIfam" id="TIGR04178">
    <property type="entry name" value="exo_archaeo"/>
    <property type="match status" value="1"/>
</dbReference>
<keyword evidence="6 8" id="KW-1133">Transmembrane helix</keyword>
<reference evidence="9" key="1">
    <citation type="journal article" date="2014" name="Int. J. Syst. Evol. Microbiol.">
        <title>Complete genome sequence of Corynebacterium casei LMG S-19264T (=DSM 44701T), isolated from a smear-ripened cheese.</title>
        <authorList>
            <consortium name="US DOE Joint Genome Institute (JGI-PGF)"/>
            <person name="Walter F."/>
            <person name="Albersmeier A."/>
            <person name="Kalinowski J."/>
            <person name="Ruckert C."/>
        </authorList>
    </citation>
    <scope>NUCLEOTIDE SEQUENCE</scope>
    <source>
        <strain evidence="9">KCTC 23430</strain>
    </source>
</reference>
<name>A0A918XFW8_9GAMM</name>
<dbReference type="GO" id="GO:0006508">
    <property type="term" value="P:proteolysis"/>
    <property type="evidence" value="ECO:0007669"/>
    <property type="project" value="UniProtKB-KW"/>
</dbReference>